<dbReference type="InterPro" id="IPR015943">
    <property type="entry name" value="WD40/YVTN_repeat-like_dom_sf"/>
</dbReference>
<proteinExistence type="predicted"/>
<accession>A0AAV4M079</accession>
<dbReference type="Gene3D" id="2.130.10.10">
    <property type="entry name" value="YVTN repeat-like/Quinoprotein amine dehydrogenase"/>
    <property type="match status" value="1"/>
</dbReference>
<sequence length="359" mass="39959">MAYSRSTADDPKTHILSGAPDDSISHISWSHVSNPLLLAAGSWDKTVRIWRIAPGMANTLTSESVVLYRQEAPVLASCFSADNSKFFAGGCNNTVMAYDLVSRDTTGIPIAKHDKAVTGVFWVQKFNAVMTTSWDGKVCMWDGRQAQPAWMENLESKIFAAHFRPNIACVACSNGKINAWNLDTIQHSKNRITLDSTLKTQIRAVSLFPNVTNKSGLVYTSIGGRAVVSYFMEENRNQNFSFKCHRRDVPGKGTQVCAVNAVDFHNLYGTFVTGGSDGNFTIWDKDNRARVKTFNNVESPVVDVKFHSDTNILAYATSYDWHKGLDQDLIMKSRRQIGVMQLREDDVKERSKTVGGGRR</sequence>
<evidence type="ECO:0000313" key="5">
    <source>
        <dbReference type="Proteomes" id="UP001497744"/>
    </source>
</evidence>
<feature type="repeat" description="WD" evidence="3">
    <location>
        <begin position="259"/>
        <end position="293"/>
    </location>
</feature>
<dbReference type="EMBL" id="BPLF01000005">
    <property type="protein sequence ID" value="GIX65803.1"/>
    <property type="molecule type" value="Genomic_DNA"/>
</dbReference>
<dbReference type="PANTHER" id="PTHR10971">
    <property type="entry name" value="MRNA EXPORT FACTOR AND BUB3"/>
    <property type="match status" value="1"/>
</dbReference>
<comment type="caution">
    <text evidence="4">The sequence shown here is derived from an EMBL/GenBank/DDBJ whole genome shotgun (WGS) entry which is preliminary data.</text>
</comment>
<keyword evidence="1 3" id="KW-0853">WD repeat</keyword>
<dbReference type="PROSITE" id="PS50082">
    <property type="entry name" value="WD_REPEATS_2"/>
    <property type="match status" value="2"/>
</dbReference>
<keyword evidence="5" id="KW-1185">Reference proteome</keyword>
<evidence type="ECO:0000256" key="3">
    <source>
        <dbReference type="PROSITE-ProRule" id="PRU00221"/>
    </source>
</evidence>
<dbReference type="InterPro" id="IPR001680">
    <property type="entry name" value="WD40_rpt"/>
</dbReference>
<protein>
    <submittedName>
        <fullName evidence="4">mRNA export protein</fullName>
    </submittedName>
</protein>
<dbReference type="Pfam" id="PF00400">
    <property type="entry name" value="WD40"/>
    <property type="match status" value="3"/>
</dbReference>
<organism evidence="4 5">
    <name type="scientific">Babesia caballi</name>
    <dbReference type="NCBI Taxonomy" id="5871"/>
    <lineage>
        <taxon>Eukaryota</taxon>
        <taxon>Sar</taxon>
        <taxon>Alveolata</taxon>
        <taxon>Apicomplexa</taxon>
        <taxon>Aconoidasida</taxon>
        <taxon>Piroplasmida</taxon>
        <taxon>Babesiidae</taxon>
        <taxon>Babesia</taxon>
    </lineage>
</organism>
<dbReference type="SUPFAM" id="SSF50978">
    <property type="entry name" value="WD40 repeat-like"/>
    <property type="match status" value="1"/>
</dbReference>
<reference evidence="4 5" key="1">
    <citation type="submission" date="2021-06" db="EMBL/GenBank/DDBJ databases">
        <title>Genome sequence of Babesia caballi.</title>
        <authorList>
            <person name="Yamagishi J."/>
            <person name="Kidaka T."/>
            <person name="Ochi A."/>
        </authorList>
    </citation>
    <scope>NUCLEOTIDE SEQUENCE [LARGE SCALE GENOMIC DNA]</scope>
    <source>
        <strain evidence="4">USDA-D6B2</strain>
    </source>
</reference>
<evidence type="ECO:0000256" key="1">
    <source>
        <dbReference type="ARBA" id="ARBA00022574"/>
    </source>
</evidence>
<evidence type="ECO:0000256" key="2">
    <source>
        <dbReference type="ARBA" id="ARBA00022737"/>
    </source>
</evidence>
<name>A0AAV4M079_BABCB</name>
<feature type="repeat" description="WD" evidence="3">
    <location>
        <begin position="110"/>
        <end position="142"/>
    </location>
</feature>
<dbReference type="Proteomes" id="UP001497744">
    <property type="component" value="Unassembled WGS sequence"/>
</dbReference>
<dbReference type="RefSeq" id="XP_067717872.1">
    <property type="nucleotide sequence ID" value="XM_067861771.1"/>
</dbReference>
<dbReference type="InterPro" id="IPR036322">
    <property type="entry name" value="WD40_repeat_dom_sf"/>
</dbReference>
<keyword evidence="2" id="KW-0677">Repeat</keyword>
<gene>
    <name evidence="4" type="ORF">BcabD6B2_52380</name>
</gene>
<dbReference type="AlphaFoldDB" id="A0AAV4M079"/>
<dbReference type="GeneID" id="94197284"/>
<dbReference type="SMART" id="SM00320">
    <property type="entry name" value="WD40"/>
    <property type="match status" value="5"/>
</dbReference>
<evidence type="ECO:0000313" key="4">
    <source>
        <dbReference type="EMBL" id="GIX65803.1"/>
    </source>
</evidence>